<keyword evidence="2" id="KW-1185">Reference proteome</keyword>
<reference evidence="1" key="1">
    <citation type="submission" date="2018-05" db="EMBL/GenBank/DDBJ databases">
        <title>Draft genome of Mucuna pruriens seed.</title>
        <authorList>
            <person name="Nnadi N.E."/>
            <person name="Vos R."/>
            <person name="Hasami M.H."/>
            <person name="Devisetty U.K."/>
            <person name="Aguiy J.C."/>
        </authorList>
    </citation>
    <scope>NUCLEOTIDE SEQUENCE [LARGE SCALE GENOMIC DNA]</scope>
    <source>
        <strain evidence="1">JCA_2017</strain>
    </source>
</reference>
<organism evidence="1 2">
    <name type="scientific">Mucuna pruriens</name>
    <name type="common">Velvet bean</name>
    <name type="synonym">Dolichos pruriens</name>
    <dbReference type="NCBI Taxonomy" id="157652"/>
    <lineage>
        <taxon>Eukaryota</taxon>
        <taxon>Viridiplantae</taxon>
        <taxon>Streptophyta</taxon>
        <taxon>Embryophyta</taxon>
        <taxon>Tracheophyta</taxon>
        <taxon>Spermatophyta</taxon>
        <taxon>Magnoliopsida</taxon>
        <taxon>eudicotyledons</taxon>
        <taxon>Gunneridae</taxon>
        <taxon>Pentapetalae</taxon>
        <taxon>rosids</taxon>
        <taxon>fabids</taxon>
        <taxon>Fabales</taxon>
        <taxon>Fabaceae</taxon>
        <taxon>Papilionoideae</taxon>
        <taxon>50 kb inversion clade</taxon>
        <taxon>NPAAA clade</taxon>
        <taxon>indigoferoid/millettioid clade</taxon>
        <taxon>Phaseoleae</taxon>
        <taxon>Mucuna</taxon>
    </lineage>
</organism>
<dbReference type="Proteomes" id="UP000257109">
    <property type="component" value="Unassembled WGS sequence"/>
</dbReference>
<dbReference type="EMBL" id="QJKJ01005225">
    <property type="protein sequence ID" value="RDX91022.1"/>
    <property type="molecule type" value="Genomic_DNA"/>
</dbReference>
<comment type="caution">
    <text evidence="1">The sequence shown here is derived from an EMBL/GenBank/DDBJ whole genome shotgun (WGS) entry which is preliminary data.</text>
</comment>
<proteinExistence type="predicted"/>
<gene>
    <name evidence="1" type="ORF">CR513_27060</name>
</gene>
<protein>
    <submittedName>
        <fullName evidence="1">Uncharacterized protein</fullName>
    </submittedName>
</protein>
<dbReference type="AlphaFoldDB" id="A0A371GKC3"/>
<evidence type="ECO:0000313" key="2">
    <source>
        <dbReference type="Proteomes" id="UP000257109"/>
    </source>
</evidence>
<sequence>MASRPFGRIPTQCSQSLIVLGSFKIGQLSWRTTKFKEENKKAHKSNCTYSSFNDKELNYIAI</sequence>
<name>A0A371GKC3_MUCPR</name>
<accession>A0A371GKC3</accession>
<feature type="non-terminal residue" evidence="1">
    <location>
        <position position="1"/>
    </location>
</feature>
<evidence type="ECO:0000313" key="1">
    <source>
        <dbReference type="EMBL" id="RDX91022.1"/>
    </source>
</evidence>